<dbReference type="PANTHER" id="PTHR43649">
    <property type="entry name" value="ARABINOSE-BINDING PROTEIN-RELATED"/>
    <property type="match status" value="1"/>
</dbReference>
<dbReference type="InterPro" id="IPR050490">
    <property type="entry name" value="Bact_solute-bd_prot1"/>
</dbReference>
<name>A0ABY5SKR0_9BACL</name>
<keyword evidence="3" id="KW-0472">Membrane</keyword>
<dbReference type="Pfam" id="PF13416">
    <property type="entry name" value="SBP_bac_8"/>
    <property type="match status" value="1"/>
</dbReference>
<dbReference type="PROSITE" id="PS51257">
    <property type="entry name" value="PROKAR_LIPOPROTEIN"/>
    <property type="match status" value="1"/>
</dbReference>
<evidence type="ECO:0000313" key="9">
    <source>
        <dbReference type="Proteomes" id="UP001057877"/>
    </source>
</evidence>
<dbReference type="SUPFAM" id="SSF53850">
    <property type="entry name" value="Periplasmic binding protein-like II"/>
    <property type="match status" value="1"/>
</dbReference>
<dbReference type="InterPro" id="IPR006059">
    <property type="entry name" value="SBP"/>
</dbReference>
<evidence type="ECO:0000256" key="7">
    <source>
        <dbReference type="SAM" id="SignalP"/>
    </source>
</evidence>
<evidence type="ECO:0000256" key="1">
    <source>
        <dbReference type="ARBA" id="ARBA00022475"/>
    </source>
</evidence>
<evidence type="ECO:0000313" key="8">
    <source>
        <dbReference type="EMBL" id="UVI33267.1"/>
    </source>
</evidence>
<feature type="region of interest" description="Disordered" evidence="6">
    <location>
        <begin position="23"/>
        <end position="44"/>
    </location>
</feature>
<evidence type="ECO:0000256" key="5">
    <source>
        <dbReference type="ARBA" id="ARBA00023288"/>
    </source>
</evidence>
<evidence type="ECO:0000256" key="6">
    <source>
        <dbReference type="SAM" id="MobiDB-lite"/>
    </source>
</evidence>
<dbReference type="Gene3D" id="3.40.190.10">
    <property type="entry name" value="Periplasmic binding protein-like II"/>
    <property type="match status" value="1"/>
</dbReference>
<keyword evidence="5" id="KW-0449">Lipoprotein</keyword>
<keyword evidence="4" id="KW-0564">Palmitate</keyword>
<keyword evidence="9" id="KW-1185">Reference proteome</keyword>
<feature type="chain" id="PRO_5045307050" evidence="7">
    <location>
        <begin position="20"/>
        <end position="437"/>
    </location>
</feature>
<evidence type="ECO:0000256" key="4">
    <source>
        <dbReference type="ARBA" id="ARBA00023139"/>
    </source>
</evidence>
<feature type="signal peptide" evidence="7">
    <location>
        <begin position="1"/>
        <end position="19"/>
    </location>
</feature>
<accession>A0ABY5SKR0</accession>
<reference evidence="8" key="1">
    <citation type="submission" date="2022-01" db="EMBL/GenBank/DDBJ databases">
        <title>Paenibacillus spongiae sp. nov., isolated from marine sponge.</title>
        <authorList>
            <person name="Li Z."/>
            <person name="Zhang M."/>
        </authorList>
    </citation>
    <scope>NUCLEOTIDE SEQUENCE</scope>
    <source>
        <strain evidence="8">PHS-Z3</strain>
    </source>
</reference>
<proteinExistence type="predicted"/>
<organism evidence="8 9">
    <name type="scientific">Paenibacillus spongiae</name>
    <dbReference type="NCBI Taxonomy" id="2909671"/>
    <lineage>
        <taxon>Bacteria</taxon>
        <taxon>Bacillati</taxon>
        <taxon>Bacillota</taxon>
        <taxon>Bacilli</taxon>
        <taxon>Bacillales</taxon>
        <taxon>Paenibacillaceae</taxon>
        <taxon>Paenibacillus</taxon>
    </lineage>
</organism>
<evidence type="ECO:0000256" key="3">
    <source>
        <dbReference type="ARBA" id="ARBA00023136"/>
    </source>
</evidence>
<keyword evidence="1" id="KW-1003">Cell membrane</keyword>
<dbReference type="PANTHER" id="PTHR43649:SF33">
    <property type="entry name" value="POLYGALACTURONAN_RHAMNOGALACTURONAN-BINDING PROTEIN YTCQ"/>
    <property type="match status" value="1"/>
</dbReference>
<evidence type="ECO:0000256" key="2">
    <source>
        <dbReference type="ARBA" id="ARBA00022729"/>
    </source>
</evidence>
<sequence>MKALKIAFTSILIALSVAACSTNQTENKPSGGNAPNTDNPPPKEVELKIGLPGGYDITSKKIIDGFQAKYPNIKLEIEEAPWADFTTKIITRIAGNNPPDIWFQENAVILGYGARGVAENLEPYIKRDLKTEDYAEALFSARTADGKVYGIPHGINAGALAYNKTIFQENKIPFPTDDWTYQDMIDTAKKLTKDTDGDGKPDIYGFQTGNNITLGWLPWMKAAGGSALDASLTKAAFTDPKSIEGLTYWADTINKLKISPSRELAKTGKFFENGKAAMVFLQYSSQVPINKNNPDMDWDTVKMPVGFNGSRFVPMVVNEWMIYSKAKPEAKEAAWTFLNYYLSDEAQTFLSESGASLPVKKTALEAVEKMTFKPGNKKAYTEGIKEAGGTLDENPTWNEWRAAANPILDDIMDGKRSPEEGAKEIQQKVQAILDENQ</sequence>
<feature type="compositionally biased region" description="Polar residues" evidence="6">
    <location>
        <begin position="23"/>
        <end position="37"/>
    </location>
</feature>
<dbReference type="CDD" id="cd13585">
    <property type="entry name" value="PBP2_TMBP_like"/>
    <property type="match status" value="1"/>
</dbReference>
<gene>
    <name evidence="8" type="ORF">L1F29_16100</name>
</gene>
<keyword evidence="2 7" id="KW-0732">Signal</keyword>
<dbReference type="EMBL" id="CP091430">
    <property type="protein sequence ID" value="UVI33267.1"/>
    <property type="molecule type" value="Genomic_DNA"/>
</dbReference>
<dbReference type="RefSeq" id="WP_258389320.1">
    <property type="nucleotide sequence ID" value="NZ_CP091430.1"/>
</dbReference>
<protein>
    <submittedName>
        <fullName evidence="8">Sugar ABC transporter substrate-binding protein</fullName>
    </submittedName>
</protein>
<dbReference type="Proteomes" id="UP001057877">
    <property type="component" value="Chromosome"/>
</dbReference>